<name>T1ADM9_9ZZZZ</name>
<dbReference type="NCBIfam" id="TIGR01730">
    <property type="entry name" value="RND_mfp"/>
    <property type="match status" value="1"/>
</dbReference>
<comment type="caution">
    <text evidence="2">The sequence shown here is derived from an EMBL/GenBank/DDBJ whole genome shotgun (WGS) entry which is preliminary data.</text>
</comment>
<feature type="non-terminal residue" evidence="2">
    <location>
        <position position="1"/>
    </location>
</feature>
<dbReference type="InterPro" id="IPR058647">
    <property type="entry name" value="BSH_CzcB-like"/>
</dbReference>
<reference evidence="2" key="1">
    <citation type="submission" date="2013-08" db="EMBL/GenBank/DDBJ databases">
        <authorList>
            <person name="Mendez C."/>
            <person name="Richter M."/>
            <person name="Ferrer M."/>
            <person name="Sanchez J."/>
        </authorList>
    </citation>
    <scope>NUCLEOTIDE SEQUENCE</scope>
</reference>
<dbReference type="Gene3D" id="1.10.287.470">
    <property type="entry name" value="Helix hairpin bin"/>
    <property type="match status" value="1"/>
</dbReference>
<dbReference type="PANTHER" id="PTHR30469">
    <property type="entry name" value="MULTIDRUG RESISTANCE PROTEIN MDTA"/>
    <property type="match status" value="1"/>
</dbReference>
<sequence length="232" mass="24933">ETARALAPAGQSTAVLQASGYVTAERDATVSAQIQGMLTHVYFQEGQYVRRGQILARLDDSTQLAVLAQARAQRAAAQAQLVQYRVQLALARLDLARDQALIGQHLVSQQAFDNARTQVDSLAAQVLTQRRNVAVARAGVQAAQVQEDYTVVRAPFSGVVVDKPAQMGETISPFFGGGGFTQTGIATIVDMNSLEVDVDVNEAYIDRVHAGQQGVAVLDAYPNWHDSGARDR</sequence>
<dbReference type="AlphaFoldDB" id="T1ADM9"/>
<dbReference type="GO" id="GO:0015562">
    <property type="term" value="F:efflux transmembrane transporter activity"/>
    <property type="evidence" value="ECO:0007669"/>
    <property type="project" value="TreeGrafter"/>
</dbReference>
<protein>
    <submittedName>
        <fullName evidence="2">Membrane fusion protein</fullName>
    </submittedName>
</protein>
<dbReference type="InterPro" id="IPR006143">
    <property type="entry name" value="RND_pump_MFP"/>
</dbReference>
<feature type="non-terminal residue" evidence="2">
    <location>
        <position position="232"/>
    </location>
</feature>
<reference evidence="2" key="2">
    <citation type="journal article" date="2014" name="ISME J.">
        <title>Microbial stratification in low pH oxic and suboxic macroscopic growths along an acid mine drainage.</title>
        <authorList>
            <person name="Mendez-Garcia C."/>
            <person name="Mesa V."/>
            <person name="Sprenger R.R."/>
            <person name="Richter M."/>
            <person name="Diez M.S."/>
            <person name="Solano J."/>
            <person name="Bargiela R."/>
            <person name="Golyshina O.V."/>
            <person name="Manteca A."/>
            <person name="Ramos J.L."/>
            <person name="Gallego J.R."/>
            <person name="Llorente I."/>
            <person name="Martins Dos Santos V.A."/>
            <person name="Jensen O.N."/>
            <person name="Pelaez A.I."/>
            <person name="Sanchez J."/>
            <person name="Ferrer M."/>
        </authorList>
    </citation>
    <scope>NUCLEOTIDE SEQUENCE</scope>
</reference>
<gene>
    <name evidence="2" type="ORF">B1A_10681</name>
</gene>
<accession>T1ADM9</accession>
<evidence type="ECO:0000313" key="2">
    <source>
        <dbReference type="EMBL" id="EQD58726.1"/>
    </source>
</evidence>
<feature type="domain" description="CzcB-like barrel-sandwich hybrid" evidence="1">
    <location>
        <begin position="28"/>
        <end position="172"/>
    </location>
</feature>
<dbReference type="Gene3D" id="2.40.30.170">
    <property type="match status" value="1"/>
</dbReference>
<organism evidence="2">
    <name type="scientific">mine drainage metagenome</name>
    <dbReference type="NCBI Taxonomy" id="410659"/>
    <lineage>
        <taxon>unclassified sequences</taxon>
        <taxon>metagenomes</taxon>
        <taxon>ecological metagenomes</taxon>
    </lineage>
</organism>
<dbReference type="PANTHER" id="PTHR30469:SF38">
    <property type="entry name" value="HLYD FAMILY SECRETION PROTEIN"/>
    <property type="match status" value="1"/>
</dbReference>
<proteinExistence type="predicted"/>
<dbReference type="Gene3D" id="2.40.50.100">
    <property type="match status" value="1"/>
</dbReference>
<evidence type="ECO:0000259" key="1">
    <source>
        <dbReference type="Pfam" id="PF25973"/>
    </source>
</evidence>
<dbReference type="SUPFAM" id="SSF111369">
    <property type="entry name" value="HlyD-like secretion proteins"/>
    <property type="match status" value="1"/>
</dbReference>
<dbReference type="GO" id="GO:1990281">
    <property type="term" value="C:efflux pump complex"/>
    <property type="evidence" value="ECO:0007669"/>
    <property type="project" value="TreeGrafter"/>
</dbReference>
<dbReference type="Pfam" id="PF25973">
    <property type="entry name" value="BSH_CzcB"/>
    <property type="match status" value="1"/>
</dbReference>
<dbReference type="EMBL" id="AUZX01007610">
    <property type="protein sequence ID" value="EQD58726.1"/>
    <property type="molecule type" value="Genomic_DNA"/>
</dbReference>